<dbReference type="AlphaFoldDB" id="A0A934QZ65"/>
<keyword evidence="10" id="KW-0406">Ion transport</keyword>
<gene>
    <name evidence="10" type="primary">fluC</name>
    <name evidence="10" type="synonym">crcB</name>
    <name evidence="11" type="ORF">JHE00_31065</name>
</gene>
<dbReference type="InterPro" id="IPR003691">
    <property type="entry name" value="FluC"/>
</dbReference>
<comment type="function">
    <text evidence="9 10">Fluoride-specific ion channel. Important for reducing fluoride concentration in the cell, thus reducing its toxicity.</text>
</comment>
<protein>
    <recommendedName>
        <fullName evidence="10">Fluoride-specific ion channel FluC</fullName>
    </recommendedName>
</protein>
<keyword evidence="2 10" id="KW-1003">Cell membrane</keyword>
<comment type="catalytic activity">
    <reaction evidence="8">
        <text>fluoride(in) = fluoride(out)</text>
        <dbReference type="Rhea" id="RHEA:76159"/>
        <dbReference type="ChEBI" id="CHEBI:17051"/>
    </reaction>
    <physiologicalReaction direction="left-to-right" evidence="8">
        <dbReference type="Rhea" id="RHEA:76160"/>
    </physiologicalReaction>
</comment>
<evidence type="ECO:0000313" key="11">
    <source>
        <dbReference type="EMBL" id="MBK1788792.1"/>
    </source>
</evidence>
<comment type="caution">
    <text evidence="11">The sequence shown here is derived from an EMBL/GenBank/DDBJ whole genome shotgun (WGS) entry which is preliminary data.</text>
</comment>
<dbReference type="GO" id="GO:0046872">
    <property type="term" value="F:metal ion binding"/>
    <property type="evidence" value="ECO:0007669"/>
    <property type="project" value="UniProtKB-KW"/>
</dbReference>
<sequence>MPGTHRIDVLLAVAAGGALGSLARYGLAVALPHPPGGFAVATLLANVAGCLLIGVLMAVLLRARRPHRLLRPFFGVGMLGGFTTFSTYVLDAVESVQLGRPAIALLYATISVLVSLAAVAAGWSAAHALLRRRVLTRSAS</sequence>
<dbReference type="GO" id="GO:0140114">
    <property type="term" value="P:cellular detoxification of fluoride"/>
    <property type="evidence" value="ECO:0007669"/>
    <property type="project" value="UniProtKB-UniRule"/>
</dbReference>
<evidence type="ECO:0000256" key="8">
    <source>
        <dbReference type="ARBA" id="ARBA00035585"/>
    </source>
</evidence>
<dbReference type="PANTHER" id="PTHR28259:SF1">
    <property type="entry name" value="FLUORIDE EXPORT PROTEIN 1-RELATED"/>
    <property type="match status" value="1"/>
</dbReference>
<dbReference type="PANTHER" id="PTHR28259">
    <property type="entry name" value="FLUORIDE EXPORT PROTEIN 1-RELATED"/>
    <property type="match status" value="1"/>
</dbReference>
<keyword evidence="3 10" id="KW-0812">Transmembrane</keyword>
<reference evidence="11" key="1">
    <citation type="submission" date="2020-12" db="EMBL/GenBank/DDBJ databases">
        <title>Prauserella sp. ASG 168, a novel actinomycete isolated from cave rock.</title>
        <authorList>
            <person name="Suriyachadkun C."/>
        </authorList>
    </citation>
    <scope>NUCLEOTIDE SEQUENCE</scope>
    <source>
        <strain evidence="11">ASG 168</strain>
    </source>
</reference>
<feature type="transmembrane region" description="Helical" evidence="10">
    <location>
        <begin position="73"/>
        <end position="90"/>
    </location>
</feature>
<keyword evidence="6 10" id="KW-0407">Ion channel</keyword>
<evidence type="ECO:0000256" key="4">
    <source>
        <dbReference type="ARBA" id="ARBA00022989"/>
    </source>
</evidence>
<evidence type="ECO:0000256" key="2">
    <source>
        <dbReference type="ARBA" id="ARBA00022475"/>
    </source>
</evidence>
<feature type="transmembrane region" description="Helical" evidence="10">
    <location>
        <begin position="38"/>
        <end position="61"/>
    </location>
</feature>
<feature type="transmembrane region" description="Helical" evidence="10">
    <location>
        <begin position="102"/>
        <end position="130"/>
    </location>
</feature>
<feature type="binding site" evidence="10">
    <location>
        <position position="83"/>
    </location>
    <ligand>
        <name>Na(+)</name>
        <dbReference type="ChEBI" id="CHEBI:29101"/>
        <note>structural</note>
    </ligand>
</feature>
<organism evidence="11 12">
    <name type="scientific">Prauserella cavernicola</name>
    <dbReference type="NCBI Taxonomy" id="2800127"/>
    <lineage>
        <taxon>Bacteria</taxon>
        <taxon>Bacillati</taxon>
        <taxon>Actinomycetota</taxon>
        <taxon>Actinomycetes</taxon>
        <taxon>Pseudonocardiales</taxon>
        <taxon>Pseudonocardiaceae</taxon>
        <taxon>Prauserella</taxon>
    </lineage>
</organism>
<name>A0A934QZ65_9PSEU</name>
<evidence type="ECO:0000256" key="9">
    <source>
        <dbReference type="ARBA" id="ARBA00049940"/>
    </source>
</evidence>
<evidence type="ECO:0000256" key="1">
    <source>
        <dbReference type="ARBA" id="ARBA00004651"/>
    </source>
</evidence>
<evidence type="ECO:0000256" key="10">
    <source>
        <dbReference type="HAMAP-Rule" id="MF_00454"/>
    </source>
</evidence>
<evidence type="ECO:0000256" key="6">
    <source>
        <dbReference type="ARBA" id="ARBA00023303"/>
    </source>
</evidence>
<dbReference type="RefSeq" id="WP_200325044.1">
    <property type="nucleotide sequence ID" value="NZ_JAENJH010000011.1"/>
</dbReference>
<feature type="binding site" evidence="10">
    <location>
        <position position="80"/>
    </location>
    <ligand>
        <name>Na(+)</name>
        <dbReference type="ChEBI" id="CHEBI:29101"/>
        <note>structural</note>
    </ligand>
</feature>
<evidence type="ECO:0000256" key="7">
    <source>
        <dbReference type="ARBA" id="ARBA00035120"/>
    </source>
</evidence>
<keyword evidence="4 10" id="KW-1133">Transmembrane helix</keyword>
<comment type="similarity">
    <text evidence="7 10">Belongs to the fluoride channel Fluc/FEX (TC 1.A.43) family.</text>
</comment>
<evidence type="ECO:0000256" key="3">
    <source>
        <dbReference type="ARBA" id="ARBA00022692"/>
    </source>
</evidence>
<keyword evidence="12" id="KW-1185">Reference proteome</keyword>
<keyword evidence="10" id="KW-0479">Metal-binding</keyword>
<dbReference type="HAMAP" id="MF_00454">
    <property type="entry name" value="FluC"/>
    <property type="match status" value="1"/>
</dbReference>
<proteinExistence type="inferred from homology"/>
<evidence type="ECO:0000313" key="12">
    <source>
        <dbReference type="Proteomes" id="UP000635245"/>
    </source>
</evidence>
<keyword evidence="10" id="KW-0915">Sodium</keyword>
<dbReference type="GO" id="GO:0005886">
    <property type="term" value="C:plasma membrane"/>
    <property type="evidence" value="ECO:0007669"/>
    <property type="project" value="UniProtKB-SubCell"/>
</dbReference>
<dbReference type="Proteomes" id="UP000635245">
    <property type="component" value="Unassembled WGS sequence"/>
</dbReference>
<evidence type="ECO:0000256" key="5">
    <source>
        <dbReference type="ARBA" id="ARBA00023136"/>
    </source>
</evidence>
<comment type="activity regulation">
    <text evidence="10">Na(+) is not transported, but it plays an essential structural role and its presence is essential for fluoride channel function.</text>
</comment>
<comment type="subcellular location">
    <subcellularLocation>
        <location evidence="1 10">Cell membrane</location>
        <topology evidence="1 10">Multi-pass membrane protein</topology>
    </subcellularLocation>
</comment>
<accession>A0A934QZ65</accession>
<dbReference type="Pfam" id="PF02537">
    <property type="entry name" value="CRCB"/>
    <property type="match status" value="1"/>
</dbReference>
<dbReference type="GO" id="GO:0062054">
    <property type="term" value="F:fluoride channel activity"/>
    <property type="evidence" value="ECO:0007669"/>
    <property type="project" value="UniProtKB-UniRule"/>
</dbReference>
<keyword evidence="5 10" id="KW-0472">Membrane</keyword>
<dbReference type="EMBL" id="JAENJH010000011">
    <property type="protein sequence ID" value="MBK1788792.1"/>
    <property type="molecule type" value="Genomic_DNA"/>
</dbReference>
<keyword evidence="10" id="KW-0813">Transport</keyword>